<dbReference type="Gene3D" id="1.10.4000.10">
    <property type="entry name" value="Flagellar transcriptional activator FlhD"/>
    <property type="match status" value="1"/>
</dbReference>
<keyword evidence="3" id="KW-0805">Transcription regulation</keyword>
<evidence type="ECO:0000256" key="4">
    <source>
        <dbReference type="ARBA" id="ARBA00023125"/>
    </source>
</evidence>
<dbReference type="GO" id="GO:0044780">
    <property type="term" value="P:bacterial-type flagellum assembly"/>
    <property type="evidence" value="ECO:0007669"/>
    <property type="project" value="InterPro"/>
</dbReference>
<accession>A0A177MTE7</accession>
<proteinExistence type="predicted"/>
<evidence type="ECO:0000256" key="3">
    <source>
        <dbReference type="ARBA" id="ARBA00023015"/>
    </source>
</evidence>
<protein>
    <recommendedName>
        <fullName evidence="11">Transcriptional activator FlhD</fullName>
    </recommendedName>
</protein>
<dbReference type="Pfam" id="PF05247">
    <property type="entry name" value="FlhD"/>
    <property type="match status" value="1"/>
</dbReference>
<evidence type="ECO:0000256" key="5">
    <source>
        <dbReference type="ARBA" id="ARBA00023157"/>
    </source>
</evidence>
<evidence type="ECO:0000256" key="1">
    <source>
        <dbReference type="ARBA" id="ARBA00022490"/>
    </source>
</evidence>
<dbReference type="RefSeq" id="WP_064035644.1">
    <property type="nucleotide sequence ID" value="NZ_LUUH01000024.1"/>
</dbReference>
<keyword evidence="5" id="KW-1015">Disulfide bond</keyword>
<dbReference type="InterPro" id="IPR036194">
    <property type="entry name" value="FlhD_sf"/>
</dbReference>
<gene>
    <name evidence="9" type="ORF">A1353_05970</name>
</gene>
<dbReference type="Proteomes" id="UP000077763">
    <property type="component" value="Unassembled WGS sequence"/>
</dbReference>
<reference evidence="9 10" key="1">
    <citation type="submission" date="2016-03" db="EMBL/GenBank/DDBJ databases">
        <authorList>
            <person name="Ploux O."/>
        </authorList>
    </citation>
    <scope>NUCLEOTIDE SEQUENCE [LARGE SCALE GENOMIC DNA]</scope>
    <source>
        <strain evidence="9 10">R-45371</strain>
    </source>
</reference>
<name>A0A177MTE7_METMH</name>
<evidence type="ECO:0008006" key="11">
    <source>
        <dbReference type="Google" id="ProtNLM"/>
    </source>
</evidence>
<evidence type="ECO:0000256" key="2">
    <source>
        <dbReference type="ARBA" id="ARBA00022795"/>
    </source>
</evidence>
<dbReference type="GO" id="GO:0003677">
    <property type="term" value="F:DNA binding"/>
    <property type="evidence" value="ECO:0007669"/>
    <property type="project" value="UniProtKB-KW"/>
</dbReference>
<keyword evidence="4" id="KW-0238">DNA-binding</keyword>
<keyword evidence="1" id="KW-0963">Cytoplasm</keyword>
<organism evidence="9 10">
    <name type="scientific">Methylomonas methanica</name>
    <dbReference type="NCBI Taxonomy" id="421"/>
    <lineage>
        <taxon>Bacteria</taxon>
        <taxon>Pseudomonadati</taxon>
        <taxon>Pseudomonadota</taxon>
        <taxon>Gammaproteobacteria</taxon>
        <taxon>Methylococcales</taxon>
        <taxon>Methylococcaceae</taxon>
        <taxon>Methylomonas</taxon>
    </lineage>
</organism>
<dbReference type="EMBL" id="LUUH01000024">
    <property type="protein sequence ID" value="OAI08180.1"/>
    <property type="molecule type" value="Genomic_DNA"/>
</dbReference>
<evidence type="ECO:0000313" key="10">
    <source>
        <dbReference type="Proteomes" id="UP000077763"/>
    </source>
</evidence>
<dbReference type="InterPro" id="IPR023559">
    <property type="entry name" value="Flagellar_FlhD"/>
</dbReference>
<comment type="caution">
    <text evidence="9">The sequence shown here is derived from an EMBL/GenBank/DDBJ whole genome shotgun (WGS) entry which is preliminary data.</text>
</comment>
<keyword evidence="2" id="KW-1005">Bacterial flagellum biogenesis</keyword>
<evidence type="ECO:0000256" key="6">
    <source>
        <dbReference type="ARBA" id="ARBA00023159"/>
    </source>
</evidence>
<dbReference type="GO" id="GO:0045893">
    <property type="term" value="P:positive regulation of DNA-templated transcription"/>
    <property type="evidence" value="ECO:0007669"/>
    <property type="project" value="InterPro"/>
</dbReference>
<keyword evidence="7" id="KW-0804">Transcription</keyword>
<evidence type="ECO:0000256" key="8">
    <source>
        <dbReference type="ARBA" id="ARBA00025431"/>
    </source>
</evidence>
<keyword evidence="6" id="KW-0010">Activator</keyword>
<dbReference type="SUPFAM" id="SSF63592">
    <property type="entry name" value="Flagellar transcriptional activator FlhD"/>
    <property type="match status" value="1"/>
</dbReference>
<evidence type="ECO:0000313" key="9">
    <source>
        <dbReference type="EMBL" id="OAI08180.1"/>
    </source>
</evidence>
<evidence type="ECO:0000256" key="7">
    <source>
        <dbReference type="ARBA" id="ARBA00023163"/>
    </source>
</evidence>
<sequence>MATLEDDLTQLNFQYLMLLRECARSNPMEAAWRFGVIPETVNHVADLSLEQIKEQAAINRAVISLLPLGNHPVSAAAHAALLVHGAHDQGDHHG</sequence>
<comment type="function">
    <text evidence="8">Functions in complex with FlhC as a master transcriptional regulator that regulates transcription of several flagellar and non-flagellar operons by binding to their promoter region. Activates expression of class 2 flagellar genes, including fliA, which is a flagellum-specific sigma factor that turns on the class 3 genes. Also regulates genes whose products function in a variety of physiological pathways.</text>
</comment>
<dbReference type="AlphaFoldDB" id="A0A177MTE7"/>